<keyword evidence="6" id="KW-1185">Reference proteome</keyword>
<dbReference type="PROSITE" id="PS50932">
    <property type="entry name" value="HTH_LACI_2"/>
    <property type="match status" value="1"/>
</dbReference>
<comment type="caution">
    <text evidence="5">The sequence shown here is derived from an EMBL/GenBank/DDBJ whole genome shotgun (WGS) entry which is preliminary data.</text>
</comment>
<dbReference type="InterPro" id="IPR000843">
    <property type="entry name" value="HTH_LacI"/>
</dbReference>
<dbReference type="PROSITE" id="PS00356">
    <property type="entry name" value="HTH_LACI_1"/>
    <property type="match status" value="1"/>
</dbReference>
<evidence type="ECO:0000256" key="2">
    <source>
        <dbReference type="ARBA" id="ARBA00023125"/>
    </source>
</evidence>
<dbReference type="Pfam" id="PF00356">
    <property type="entry name" value="LacI"/>
    <property type="match status" value="1"/>
</dbReference>
<dbReference type="Pfam" id="PF13377">
    <property type="entry name" value="Peripla_BP_3"/>
    <property type="match status" value="1"/>
</dbReference>
<dbReference type="InterPro" id="IPR046335">
    <property type="entry name" value="LacI/GalR-like_sensor"/>
</dbReference>
<feature type="domain" description="HTH lacI-type" evidence="4">
    <location>
        <begin position="2"/>
        <end position="56"/>
    </location>
</feature>
<evidence type="ECO:0000256" key="1">
    <source>
        <dbReference type="ARBA" id="ARBA00023015"/>
    </source>
</evidence>
<dbReference type="PANTHER" id="PTHR30146">
    <property type="entry name" value="LACI-RELATED TRANSCRIPTIONAL REPRESSOR"/>
    <property type="match status" value="1"/>
</dbReference>
<evidence type="ECO:0000259" key="4">
    <source>
        <dbReference type="PROSITE" id="PS50932"/>
    </source>
</evidence>
<dbReference type="RefSeq" id="WP_248152281.1">
    <property type="nucleotide sequence ID" value="NZ_JALNMJ010000003.1"/>
</dbReference>
<dbReference type="SUPFAM" id="SSF47413">
    <property type="entry name" value="lambda repressor-like DNA-binding domains"/>
    <property type="match status" value="1"/>
</dbReference>
<keyword evidence="1" id="KW-0805">Transcription regulation</keyword>
<gene>
    <name evidence="5" type="ORF">M0H32_06345</name>
</gene>
<dbReference type="SMART" id="SM00354">
    <property type="entry name" value="HTH_LACI"/>
    <property type="match status" value="1"/>
</dbReference>
<organism evidence="5 6">
    <name type="scientific">Roseibium sediminicola</name>
    <dbReference type="NCBI Taxonomy" id="2933272"/>
    <lineage>
        <taxon>Bacteria</taxon>
        <taxon>Pseudomonadati</taxon>
        <taxon>Pseudomonadota</taxon>
        <taxon>Alphaproteobacteria</taxon>
        <taxon>Hyphomicrobiales</taxon>
        <taxon>Stappiaceae</taxon>
        <taxon>Roseibium</taxon>
    </lineage>
</organism>
<evidence type="ECO:0000313" key="5">
    <source>
        <dbReference type="EMBL" id="MCK7611771.1"/>
    </source>
</evidence>
<dbReference type="InterPro" id="IPR028082">
    <property type="entry name" value="Peripla_BP_I"/>
</dbReference>
<keyword evidence="2" id="KW-0238">DNA-binding</keyword>
<dbReference type="InterPro" id="IPR010982">
    <property type="entry name" value="Lambda_DNA-bd_dom_sf"/>
</dbReference>
<dbReference type="SUPFAM" id="SSF53822">
    <property type="entry name" value="Periplasmic binding protein-like I"/>
    <property type="match status" value="1"/>
</dbReference>
<evidence type="ECO:0000313" key="6">
    <source>
        <dbReference type="Proteomes" id="UP001431221"/>
    </source>
</evidence>
<reference evidence="5" key="1">
    <citation type="submission" date="2022-04" db="EMBL/GenBank/DDBJ databases">
        <title>Roseibium sp. CAU 1639 isolated from mud.</title>
        <authorList>
            <person name="Kim W."/>
        </authorList>
    </citation>
    <scope>NUCLEOTIDE SEQUENCE</scope>
    <source>
        <strain evidence="5">CAU 1639</strain>
    </source>
</reference>
<dbReference type="EMBL" id="JALNMJ010000003">
    <property type="protein sequence ID" value="MCK7611771.1"/>
    <property type="molecule type" value="Genomic_DNA"/>
</dbReference>
<dbReference type="CDD" id="cd06267">
    <property type="entry name" value="PBP1_LacI_sugar_binding-like"/>
    <property type="match status" value="1"/>
</dbReference>
<dbReference type="PRINTS" id="PR00036">
    <property type="entry name" value="HTHLACI"/>
</dbReference>
<dbReference type="Gene3D" id="1.10.260.40">
    <property type="entry name" value="lambda repressor-like DNA-binding domains"/>
    <property type="match status" value="1"/>
</dbReference>
<name>A0ABT0GR56_9HYPH</name>
<accession>A0ABT0GR56</accession>
<evidence type="ECO:0000256" key="3">
    <source>
        <dbReference type="ARBA" id="ARBA00023163"/>
    </source>
</evidence>
<dbReference type="Proteomes" id="UP001431221">
    <property type="component" value="Unassembled WGS sequence"/>
</dbReference>
<keyword evidence="3" id="KW-0804">Transcription</keyword>
<dbReference type="CDD" id="cd01392">
    <property type="entry name" value="HTH_LacI"/>
    <property type="match status" value="1"/>
</dbReference>
<sequence length="332" mass="35786">MPTIKDVARKAGVSVGTVSRVLSKNETVKEPLKKRVLAAMQELDYKPNLAARALRTNSIEVIGLVVPDITNPFFSQLAKNIEMEAAKRGHSVMLANSHDDPQAEKTQISVLLDRSVCGVIVVATSDGGEAHKADVPIVSLDRRFGTYPLVATDHFNGSQKIADHLVGLGHRRIAYIAGPQSMEVARQRRDGFVARIEALSTPDDPISLTIHEGQFDYDSGEEIGRAILKDAPAGTCPTAIAAASDQQAIGVLRCARDLKLAVPQDLSVTGFDDITLASLVVPRLTTLRQPIERLATSAVERIFAGDQASDEAIAGEVVVRESTARRETVRAR</sequence>
<dbReference type="PANTHER" id="PTHR30146:SF109">
    <property type="entry name" value="HTH-TYPE TRANSCRIPTIONAL REGULATOR GALS"/>
    <property type="match status" value="1"/>
</dbReference>
<dbReference type="Gene3D" id="3.40.50.2300">
    <property type="match status" value="2"/>
</dbReference>
<protein>
    <submittedName>
        <fullName evidence="5">LacI family transcriptional regulator</fullName>
    </submittedName>
</protein>
<proteinExistence type="predicted"/>